<evidence type="ECO:0000313" key="2">
    <source>
        <dbReference type="EMBL" id="MCB2377279.1"/>
    </source>
</evidence>
<dbReference type="RefSeq" id="WP_226183942.1">
    <property type="nucleotide sequence ID" value="NZ_JAJADQ010000003.1"/>
</dbReference>
<accession>A0ABS8AAQ3</accession>
<dbReference type="SUPFAM" id="SSF50939">
    <property type="entry name" value="Sialidases"/>
    <property type="match status" value="1"/>
</dbReference>
<dbReference type="Proteomes" id="UP001165297">
    <property type="component" value="Unassembled WGS sequence"/>
</dbReference>
<protein>
    <recommendedName>
        <fullName evidence="4">Exo-alpha-sialidase</fullName>
    </recommendedName>
</protein>
<evidence type="ECO:0000256" key="1">
    <source>
        <dbReference type="SAM" id="SignalP"/>
    </source>
</evidence>
<name>A0ABS8AAQ3_9BACT</name>
<dbReference type="InterPro" id="IPR036278">
    <property type="entry name" value="Sialidase_sf"/>
</dbReference>
<reference evidence="2" key="1">
    <citation type="submission" date="2021-10" db="EMBL/GenBank/DDBJ databases">
        <authorList>
            <person name="Dean J.D."/>
            <person name="Kim M.K."/>
            <person name="Newey C.N."/>
            <person name="Stoker T.S."/>
            <person name="Thompson D.W."/>
            <person name="Grose J.H."/>
        </authorList>
    </citation>
    <scope>NUCLEOTIDE SEQUENCE</scope>
    <source>
        <strain evidence="2">BT635</strain>
    </source>
</reference>
<organism evidence="2 3">
    <name type="scientific">Hymenobacter nitidus</name>
    <dbReference type="NCBI Taxonomy" id="2880929"/>
    <lineage>
        <taxon>Bacteria</taxon>
        <taxon>Pseudomonadati</taxon>
        <taxon>Bacteroidota</taxon>
        <taxon>Cytophagia</taxon>
        <taxon>Cytophagales</taxon>
        <taxon>Hymenobacteraceae</taxon>
        <taxon>Hymenobacter</taxon>
    </lineage>
</organism>
<sequence length="245" mass="26779">MKQTYLLLITGLAAASCQKQAAVEPAEAPDPNWVKLEIATVSSGDAAYSIAGDLDRTLLVATKQKVYASTNKGKTWRESHNFNGSVPGLLQRNDTIFALTNTSTTPQGETVATFADMYTADFGVTWHYTAGVYPYDQYRAMSRPIGQVTTAANTTYRIRENSEPMPNSTSRRNTASDLLRLEGAAQTELPLPARHYLNNLFLDGRNRLYVAASGLRFDATTGAVLPQENGKNLPAVIYVSRKPLP</sequence>
<comment type="caution">
    <text evidence="2">The sequence shown here is derived from an EMBL/GenBank/DDBJ whole genome shotgun (WGS) entry which is preliminary data.</text>
</comment>
<keyword evidence="1" id="KW-0732">Signal</keyword>
<feature type="chain" id="PRO_5047292011" description="Exo-alpha-sialidase" evidence="1">
    <location>
        <begin position="22"/>
        <end position="245"/>
    </location>
</feature>
<feature type="signal peptide" evidence="1">
    <location>
        <begin position="1"/>
        <end position="21"/>
    </location>
</feature>
<evidence type="ECO:0008006" key="4">
    <source>
        <dbReference type="Google" id="ProtNLM"/>
    </source>
</evidence>
<keyword evidence="3" id="KW-1185">Reference proteome</keyword>
<dbReference type="EMBL" id="JAJADQ010000003">
    <property type="protein sequence ID" value="MCB2377279.1"/>
    <property type="molecule type" value="Genomic_DNA"/>
</dbReference>
<evidence type="ECO:0000313" key="3">
    <source>
        <dbReference type="Proteomes" id="UP001165297"/>
    </source>
</evidence>
<gene>
    <name evidence="2" type="ORF">LGH70_06775</name>
</gene>
<dbReference type="PROSITE" id="PS51257">
    <property type="entry name" value="PROKAR_LIPOPROTEIN"/>
    <property type="match status" value="1"/>
</dbReference>
<proteinExistence type="predicted"/>